<dbReference type="Gene3D" id="1.10.357.10">
    <property type="entry name" value="Tetracycline Repressor, domain 2"/>
    <property type="match status" value="1"/>
</dbReference>
<keyword evidence="2 4" id="KW-0238">DNA-binding</keyword>
<dbReference type="Pfam" id="PF17918">
    <property type="entry name" value="TetR_C_15"/>
    <property type="match status" value="1"/>
</dbReference>
<dbReference type="InterPro" id="IPR001647">
    <property type="entry name" value="HTH_TetR"/>
</dbReference>
<evidence type="ECO:0000313" key="8">
    <source>
        <dbReference type="Proteomes" id="UP001301731"/>
    </source>
</evidence>
<sequence length="211" mass="23810">MFEQNPANRASSRPAQRRGTERRRAIVDAAEALLVEQGYEGATLKAVSERVGIPITSVYHYFSDRHEVEAALLRRHIGKLDAIVAALLDEPGPPTLRDAVDVVTDALLNYFRSHRDCAEVWFSGRSERIQELVHEFDRVQGERLHTFLMERQLIVADTPSIVLQLSFEAGNRFFDVAFRAVPTGDDVVIDEARRFITAYLETYSAPPAVQD</sequence>
<dbReference type="RefSeq" id="WP_318101612.1">
    <property type="nucleotide sequence ID" value="NZ_CP137573.1"/>
</dbReference>
<protein>
    <submittedName>
        <fullName evidence="7">TetR/AcrR family transcriptional regulator</fullName>
    </submittedName>
</protein>
<feature type="domain" description="HTH tetR-type" evidence="6">
    <location>
        <begin position="20"/>
        <end position="80"/>
    </location>
</feature>
<dbReference type="PROSITE" id="PS50977">
    <property type="entry name" value="HTH_TETR_2"/>
    <property type="match status" value="1"/>
</dbReference>
<evidence type="ECO:0000256" key="1">
    <source>
        <dbReference type="ARBA" id="ARBA00023015"/>
    </source>
</evidence>
<reference evidence="7 8" key="1">
    <citation type="submission" date="2023-10" db="EMBL/GenBank/DDBJ databases">
        <title>The genome sequence of Streptomyces sp. HUAS YS2.</title>
        <authorList>
            <person name="Mo P."/>
        </authorList>
    </citation>
    <scope>NUCLEOTIDE SEQUENCE [LARGE SCALE GENOMIC DNA]</scope>
    <source>
        <strain evidence="7 8">HUAS YS2</strain>
    </source>
</reference>
<gene>
    <name evidence="7" type="ORF">R2D22_05475</name>
</gene>
<feature type="compositionally biased region" description="Polar residues" evidence="5">
    <location>
        <begin position="1"/>
        <end position="14"/>
    </location>
</feature>
<organism evidence="7 8">
    <name type="scientific">Streptomyces solicathayae</name>
    <dbReference type="NCBI Taxonomy" id="3081768"/>
    <lineage>
        <taxon>Bacteria</taxon>
        <taxon>Bacillati</taxon>
        <taxon>Actinomycetota</taxon>
        <taxon>Actinomycetes</taxon>
        <taxon>Kitasatosporales</taxon>
        <taxon>Streptomycetaceae</taxon>
        <taxon>Streptomyces</taxon>
    </lineage>
</organism>
<dbReference type="InterPro" id="IPR050109">
    <property type="entry name" value="HTH-type_TetR-like_transc_reg"/>
</dbReference>
<keyword evidence="3" id="KW-0804">Transcription</keyword>
<keyword evidence="8" id="KW-1185">Reference proteome</keyword>
<dbReference type="InterPro" id="IPR009057">
    <property type="entry name" value="Homeodomain-like_sf"/>
</dbReference>
<dbReference type="Proteomes" id="UP001301731">
    <property type="component" value="Chromosome"/>
</dbReference>
<evidence type="ECO:0000313" key="7">
    <source>
        <dbReference type="EMBL" id="WOX20872.1"/>
    </source>
</evidence>
<dbReference type="SUPFAM" id="SSF46689">
    <property type="entry name" value="Homeodomain-like"/>
    <property type="match status" value="1"/>
</dbReference>
<accession>A0ABZ0LNE0</accession>
<name>A0ABZ0LNE0_9ACTN</name>
<proteinExistence type="predicted"/>
<dbReference type="InterPro" id="IPR041669">
    <property type="entry name" value="TetR_C_15"/>
</dbReference>
<dbReference type="PANTHER" id="PTHR30055">
    <property type="entry name" value="HTH-TYPE TRANSCRIPTIONAL REGULATOR RUTR"/>
    <property type="match status" value="1"/>
</dbReference>
<feature type="DNA-binding region" description="H-T-H motif" evidence="4">
    <location>
        <begin position="43"/>
        <end position="62"/>
    </location>
</feature>
<dbReference type="PRINTS" id="PR00455">
    <property type="entry name" value="HTHTETR"/>
</dbReference>
<feature type="region of interest" description="Disordered" evidence="5">
    <location>
        <begin position="1"/>
        <end position="22"/>
    </location>
</feature>
<evidence type="ECO:0000256" key="2">
    <source>
        <dbReference type="ARBA" id="ARBA00023125"/>
    </source>
</evidence>
<evidence type="ECO:0000259" key="6">
    <source>
        <dbReference type="PROSITE" id="PS50977"/>
    </source>
</evidence>
<keyword evidence="1" id="KW-0805">Transcription regulation</keyword>
<dbReference type="EMBL" id="CP137573">
    <property type="protein sequence ID" value="WOX20872.1"/>
    <property type="molecule type" value="Genomic_DNA"/>
</dbReference>
<dbReference type="Pfam" id="PF00440">
    <property type="entry name" value="TetR_N"/>
    <property type="match status" value="1"/>
</dbReference>
<evidence type="ECO:0000256" key="3">
    <source>
        <dbReference type="ARBA" id="ARBA00023163"/>
    </source>
</evidence>
<dbReference type="PANTHER" id="PTHR30055:SF234">
    <property type="entry name" value="HTH-TYPE TRANSCRIPTIONAL REGULATOR BETI"/>
    <property type="match status" value="1"/>
</dbReference>
<evidence type="ECO:0000256" key="5">
    <source>
        <dbReference type="SAM" id="MobiDB-lite"/>
    </source>
</evidence>
<evidence type="ECO:0000256" key="4">
    <source>
        <dbReference type="PROSITE-ProRule" id="PRU00335"/>
    </source>
</evidence>